<dbReference type="OMA" id="CIQLNEM"/>
<name>A0A8R1I3S6_CAEJA</name>
<dbReference type="PANTHER" id="PTHR24412:SF441">
    <property type="entry name" value="KELCH-LIKE PROTEIN 28"/>
    <property type="match status" value="1"/>
</dbReference>
<evidence type="ECO:0000313" key="4">
    <source>
        <dbReference type="Proteomes" id="UP000005237"/>
    </source>
</evidence>
<evidence type="ECO:0000256" key="1">
    <source>
        <dbReference type="ARBA" id="ARBA00022441"/>
    </source>
</evidence>
<dbReference type="InterPro" id="IPR006652">
    <property type="entry name" value="Kelch_1"/>
</dbReference>
<dbReference type="AlphaFoldDB" id="A0A8R1I3S6"/>
<evidence type="ECO:0000256" key="2">
    <source>
        <dbReference type="ARBA" id="ARBA00022737"/>
    </source>
</evidence>
<proteinExistence type="predicted"/>
<reference evidence="3" key="2">
    <citation type="submission" date="2022-06" db="UniProtKB">
        <authorList>
            <consortium name="EnsemblMetazoa"/>
        </authorList>
    </citation>
    <scope>IDENTIFICATION</scope>
    <source>
        <strain evidence="3">DF5081</strain>
    </source>
</reference>
<accession>A0A8R1I3S6</accession>
<dbReference type="SMART" id="SM00612">
    <property type="entry name" value="Kelch"/>
    <property type="match status" value="2"/>
</dbReference>
<keyword evidence="2" id="KW-0677">Repeat</keyword>
<sequence length="113" mass="12142">MLNIRSGAGVTVFDNKIIAVGGHKGADIHKTSEILIGDEWIELADMFVPRRNTAAAALNGLLYAVGGDDGSSNLSTIECIQLNEMSNAQWKLIDAHMPQGRSYAGIALIPKEY</sequence>
<keyword evidence="1" id="KW-0880">Kelch repeat</keyword>
<organism evidence="3 4">
    <name type="scientific">Caenorhabditis japonica</name>
    <dbReference type="NCBI Taxonomy" id="281687"/>
    <lineage>
        <taxon>Eukaryota</taxon>
        <taxon>Metazoa</taxon>
        <taxon>Ecdysozoa</taxon>
        <taxon>Nematoda</taxon>
        <taxon>Chromadorea</taxon>
        <taxon>Rhabditida</taxon>
        <taxon>Rhabditina</taxon>
        <taxon>Rhabditomorpha</taxon>
        <taxon>Rhabditoidea</taxon>
        <taxon>Rhabditidae</taxon>
        <taxon>Peloderinae</taxon>
        <taxon>Caenorhabditis</taxon>
    </lineage>
</organism>
<dbReference type="InterPro" id="IPR015915">
    <property type="entry name" value="Kelch-typ_b-propeller"/>
</dbReference>
<dbReference type="EnsemblMetazoa" id="CJA16182.1">
    <property type="protein sequence ID" value="CJA16182.1"/>
    <property type="gene ID" value="WBGene00135386"/>
</dbReference>
<evidence type="ECO:0000313" key="3">
    <source>
        <dbReference type="EnsemblMetazoa" id="CJA16182.1"/>
    </source>
</evidence>
<dbReference type="Gene3D" id="2.120.10.80">
    <property type="entry name" value="Kelch-type beta propeller"/>
    <property type="match status" value="1"/>
</dbReference>
<keyword evidence="4" id="KW-1185">Reference proteome</keyword>
<dbReference type="PANTHER" id="PTHR24412">
    <property type="entry name" value="KELCH PROTEIN"/>
    <property type="match status" value="1"/>
</dbReference>
<dbReference type="SUPFAM" id="SSF117281">
    <property type="entry name" value="Kelch motif"/>
    <property type="match status" value="1"/>
</dbReference>
<dbReference type="Pfam" id="PF01344">
    <property type="entry name" value="Kelch_1"/>
    <property type="match status" value="2"/>
</dbReference>
<protein>
    <submittedName>
        <fullName evidence="3">Uncharacterized protein</fullName>
    </submittedName>
</protein>
<dbReference type="Proteomes" id="UP000005237">
    <property type="component" value="Unassembled WGS sequence"/>
</dbReference>
<reference evidence="4" key="1">
    <citation type="submission" date="2010-08" db="EMBL/GenBank/DDBJ databases">
        <authorList>
            <consortium name="Caenorhabditis japonica Sequencing Consortium"/>
            <person name="Wilson R.K."/>
        </authorList>
    </citation>
    <scope>NUCLEOTIDE SEQUENCE [LARGE SCALE GENOMIC DNA]</scope>
    <source>
        <strain evidence="4">DF5081</strain>
    </source>
</reference>